<proteinExistence type="predicted"/>
<keyword evidence="2" id="KW-1133">Transmembrane helix</keyword>
<keyword evidence="2" id="KW-0812">Transmembrane</keyword>
<reference evidence="3" key="1">
    <citation type="submission" date="2024-08" db="EMBL/GenBank/DDBJ databases">
        <authorList>
            <person name="Yu S.T."/>
        </authorList>
    </citation>
    <scope>NUCLEOTIDE SEQUENCE</scope>
    <source>
        <strain evidence="3">R33</strain>
    </source>
</reference>
<feature type="transmembrane region" description="Helical" evidence="2">
    <location>
        <begin position="894"/>
        <end position="915"/>
    </location>
</feature>
<dbReference type="InterPro" id="IPR050250">
    <property type="entry name" value="Macrolide_Exporter_MacB"/>
</dbReference>
<dbReference type="AlphaFoldDB" id="A0AB39YCC4"/>
<dbReference type="GO" id="GO:0022857">
    <property type="term" value="F:transmembrane transporter activity"/>
    <property type="evidence" value="ECO:0007669"/>
    <property type="project" value="TreeGrafter"/>
</dbReference>
<evidence type="ECO:0008006" key="4">
    <source>
        <dbReference type="Google" id="ProtNLM"/>
    </source>
</evidence>
<sequence>MTSPATPDAGTAPESPPESAPGAASGARAGTPPPSGIRPAPWVRTRLSAAPLTSVLAAALAFVAVLLSAALPRAMDRGADQGLRSFLHDRGASATSVLVTSPAQDGPQSPEGLDTALAALLARTGPGYRIAPSGPVYGARGVKPRSLDNPELARPEKVSPTLHLMHVHGAEEHVRLVEGRWPGGGTPGGPVPVALPQQAAQTLGAKVGTVLQGSSGTSGAMSAEVVGLFAAHDEADVFWTDLPCPTHACQRYTRKPLPEMYWEAAALVGPDSLARLGAWGGQAEEFWRLPVDTDVLRADQLPATGRRITAYMAGQTATDLARATERPRLRIASRLPALFAQARAREAAAAPLAAIGPAGVAGVALVVFCLAGALTGDRRAAELRLLHARGGSRRGILLRLLGEGAVTVLPAAALATSLAVLLLPTPRWTASLLAASAAALFALLAFPVRAAVVLSARRGPRPRRRLAGELLVLVATGAAVFEVRLRGIAPAGEGVDPLLVTAPLLLALCGGLVLARLVPALVGALAWLAGRRSGLIGFLGLARAARGTGGRRRPSVLPVVALLLAITTGGFGAAALATVDSARNEVARVNVGGDAQVTAPYGEILPQSFLEAAAALPGVRLSVPVWTDDDAFVFGTEQGSTKVRVVVADPVTYAQLARAVGWGEFDPARLAGGGAGAPVPALFSRDFARLAGPGPHELRLDNTGALPVKGAGVVEGTPALPGVAGSFLVLPAGPATAAVAQTTHPTRWFALGSPDKAALDELVRAVPRSPTFEGWAVHTSADEYARLARDPLGRSAARLFWASVAGAGGLALLAVLLTMVRAAPERAALLARLRTMGLRPRQGVALILTEALPQALAAALGGALVAAAAVALLGPAVDLSALVGTRAHTGVRPALWPVLTQALILAGLVAAAVLAEAAVTGRRQITTELRAGDQR</sequence>
<feature type="transmembrane region" description="Helical" evidence="2">
    <location>
        <begin position="47"/>
        <end position="71"/>
    </location>
</feature>
<accession>A0AB39YCC4</accession>
<protein>
    <recommendedName>
        <fullName evidence="4">ABC transport system permease protein</fullName>
    </recommendedName>
</protein>
<evidence type="ECO:0000256" key="1">
    <source>
        <dbReference type="SAM" id="MobiDB-lite"/>
    </source>
</evidence>
<evidence type="ECO:0000256" key="2">
    <source>
        <dbReference type="SAM" id="Phobius"/>
    </source>
</evidence>
<name>A0AB39YCC4_9ACTN</name>
<dbReference type="PANTHER" id="PTHR30572">
    <property type="entry name" value="MEMBRANE COMPONENT OF TRANSPORTER-RELATED"/>
    <property type="match status" value="1"/>
</dbReference>
<feature type="region of interest" description="Disordered" evidence="1">
    <location>
        <begin position="1"/>
        <end position="39"/>
    </location>
</feature>
<feature type="transmembrane region" description="Helical" evidence="2">
    <location>
        <begin position="556"/>
        <end position="579"/>
    </location>
</feature>
<feature type="transmembrane region" description="Helical" evidence="2">
    <location>
        <begin position="466"/>
        <end position="485"/>
    </location>
</feature>
<gene>
    <name evidence="3" type="ORF">AB5J51_34750</name>
</gene>
<feature type="transmembrane region" description="Helical" evidence="2">
    <location>
        <begin position="396"/>
        <end position="422"/>
    </location>
</feature>
<feature type="transmembrane region" description="Helical" evidence="2">
    <location>
        <begin position="352"/>
        <end position="375"/>
    </location>
</feature>
<evidence type="ECO:0000313" key="3">
    <source>
        <dbReference type="EMBL" id="XDV67715.1"/>
    </source>
</evidence>
<feature type="transmembrane region" description="Helical" evidence="2">
    <location>
        <begin position="799"/>
        <end position="823"/>
    </location>
</feature>
<keyword evidence="2" id="KW-0472">Membrane</keyword>
<dbReference type="GO" id="GO:0005886">
    <property type="term" value="C:plasma membrane"/>
    <property type="evidence" value="ECO:0007669"/>
    <property type="project" value="TreeGrafter"/>
</dbReference>
<organism evidence="3">
    <name type="scientific">Streptomyces sp. R33</name>
    <dbReference type="NCBI Taxonomy" id="3238629"/>
    <lineage>
        <taxon>Bacteria</taxon>
        <taxon>Bacillati</taxon>
        <taxon>Actinomycetota</taxon>
        <taxon>Actinomycetes</taxon>
        <taxon>Kitasatosporales</taxon>
        <taxon>Streptomycetaceae</taxon>
        <taxon>Streptomyces</taxon>
    </lineage>
</organism>
<feature type="compositionally biased region" description="Low complexity" evidence="1">
    <location>
        <begin position="20"/>
        <end position="30"/>
    </location>
</feature>
<dbReference type="PANTHER" id="PTHR30572:SF4">
    <property type="entry name" value="ABC TRANSPORTER PERMEASE YTRF"/>
    <property type="match status" value="1"/>
</dbReference>
<feature type="transmembrane region" description="Helical" evidence="2">
    <location>
        <begin position="505"/>
        <end position="529"/>
    </location>
</feature>
<feature type="transmembrane region" description="Helical" evidence="2">
    <location>
        <begin position="428"/>
        <end position="454"/>
    </location>
</feature>
<feature type="transmembrane region" description="Helical" evidence="2">
    <location>
        <begin position="844"/>
        <end position="874"/>
    </location>
</feature>
<dbReference type="RefSeq" id="WP_369779464.1">
    <property type="nucleotide sequence ID" value="NZ_CP165727.1"/>
</dbReference>
<dbReference type="EMBL" id="CP165727">
    <property type="protein sequence ID" value="XDV67715.1"/>
    <property type="molecule type" value="Genomic_DNA"/>
</dbReference>